<proteinExistence type="predicted"/>
<protein>
    <submittedName>
        <fullName evidence="2">Uncharacterized protein</fullName>
    </submittedName>
</protein>
<reference evidence="2" key="1">
    <citation type="journal article" date="2015" name="Nature">
        <title>Complex archaea that bridge the gap between prokaryotes and eukaryotes.</title>
        <authorList>
            <person name="Spang A."/>
            <person name="Saw J.H."/>
            <person name="Jorgensen S.L."/>
            <person name="Zaremba-Niedzwiedzka K."/>
            <person name="Martijn J."/>
            <person name="Lind A.E."/>
            <person name="van Eijk R."/>
            <person name="Schleper C."/>
            <person name="Guy L."/>
            <person name="Ettema T.J."/>
        </authorList>
    </citation>
    <scope>NUCLEOTIDE SEQUENCE</scope>
</reference>
<gene>
    <name evidence="2" type="ORF">LCGC14_2742970</name>
</gene>
<evidence type="ECO:0000313" key="2">
    <source>
        <dbReference type="EMBL" id="KKK88458.1"/>
    </source>
</evidence>
<feature type="compositionally biased region" description="Basic and acidic residues" evidence="1">
    <location>
        <begin position="145"/>
        <end position="165"/>
    </location>
</feature>
<comment type="caution">
    <text evidence="2">The sequence shown here is derived from an EMBL/GenBank/DDBJ whole genome shotgun (WGS) entry which is preliminary data.</text>
</comment>
<evidence type="ECO:0000256" key="1">
    <source>
        <dbReference type="SAM" id="MobiDB-lite"/>
    </source>
</evidence>
<name>A0A0F8Z400_9ZZZZ</name>
<feature type="compositionally biased region" description="Basic and acidic residues" evidence="1">
    <location>
        <begin position="119"/>
        <end position="135"/>
    </location>
</feature>
<organism evidence="2">
    <name type="scientific">marine sediment metagenome</name>
    <dbReference type="NCBI Taxonomy" id="412755"/>
    <lineage>
        <taxon>unclassified sequences</taxon>
        <taxon>metagenomes</taxon>
        <taxon>ecological metagenomes</taxon>
    </lineage>
</organism>
<dbReference type="EMBL" id="LAZR01049943">
    <property type="protein sequence ID" value="KKK88458.1"/>
    <property type="molecule type" value="Genomic_DNA"/>
</dbReference>
<dbReference type="AlphaFoldDB" id="A0A0F8Z400"/>
<accession>A0A0F8Z400</accession>
<sequence>MQPTPYDEAKLSISINAKWFNVGDTAVVSGFLRDVSGKGLARHHVKIKARGKIIGTVRTEVGGGYLFEHMPEKTTPYKGVFIDKSGKKINTHAVVAHIKRHKKRLDGVEKIIDGKGAVDNRIRDGRKKTPGDKGKNKSKRKKKPVDKVRKRPDDKPAKKDGEKNKGGHPAPRPKKNAKPAVDKPQPKDSTAPDQGSAPGKNNPGKGKGRGRGKK</sequence>
<feature type="region of interest" description="Disordered" evidence="1">
    <location>
        <begin position="119"/>
        <end position="214"/>
    </location>
</feature>